<organism evidence="6 7">
    <name type="scientific">Aureobasidium pullulans</name>
    <name type="common">Black yeast</name>
    <name type="synonym">Pullularia pullulans</name>
    <dbReference type="NCBI Taxonomy" id="5580"/>
    <lineage>
        <taxon>Eukaryota</taxon>
        <taxon>Fungi</taxon>
        <taxon>Dikarya</taxon>
        <taxon>Ascomycota</taxon>
        <taxon>Pezizomycotina</taxon>
        <taxon>Dothideomycetes</taxon>
        <taxon>Dothideomycetidae</taxon>
        <taxon>Dothideales</taxon>
        <taxon>Saccotheciaceae</taxon>
        <taxon>Aureobasidium</taxon>
    </lineage>
</organism>
<evidence type="ECO:0000256" key="1">
    <source>
        <dbReference type="ARBA" id="ARBA00004123"/>
    </source>
</evidence>
<gene>
    <name evidence="6" type="ORF">QM012_000751</name>
</gene>
<comment type="caution">
    <text evidence="6">The sequence shown here is derived from an EMBL/GenBank/DDBJ whole genome shotgun (WGS) entry which is preliminary data.</text>
</comment>
<evidence type="ECO:0000256" key="3">
    <source>
        <dbReference type="ARBA" id="ARBA00023242"/>
    </source>
</evidence>
<sequence>MEADTGRSITRTRPSLTCLPCKRRKVKCDKKRPHCEQCAKFNDQCVYGDPLPQNASGNRPQKRQRTESTNLELRTTSPSHHVVAAQQAPQTPPDTVDSQSDAHGTICVLPSTYSTNDGDLSMFQDCMDMYMPSPNTLLNTSIFSNSSIAPRVDPLPIEPNHTAILPQHDWTTQFDPILTQVEKPSAIDRWVSKTVATAGHVYPALQVARHKSSTLQAESLAELPDSSCQPPPLRHRVHSPFWAFASNRDSDCDLLLRAQQSRKRSRTVDSRRWDDACKPLLSLPPKKICDVLLQSFLLSVRPLLPLCHGPTLQADYDSFWAALNRYRASKKPEEVEKFYDFLCLLWAVLFCGAVAASPAMFKEASIQIRDSRTLLSRLRAKLDETVQLVQFNEIPTLNGLISILLVEECDPDFDEITAAAPFAYKCMQAARTLNLHKEAVVAAKNGVESELARRVWYHVVQLEVLATITCGVSLSYYSSEASFDTRMPRDIHDSELRAEKGSPKHFTAGVACSSAMQLAIGRFQLNRALRQAVEKCYSTRPPSETDLEELLADIGRYEQLMDHTISRLEVRGLPEQGHVSTKLLRADPMIHKRLYRDDPNEETVFNAFARIMLSMMKGYVSILVTRHFLSTATGDQRAKLWTSALSICTQFLRNYLHLAQLPAFSPYHWFCPGKIQPLQECMIVLTYLKECPQDDSNQMLSYLLDEVFDLFGTSDATSEGPLWPEPKQRYKAAWEVLQSLREEITSRKDSPLDGNGVSPLGHTDVNAGLSQSDAQSANGQLHESATLHGQSLSQAEGVNESWLDILDYTVS</sequence>
<feature type="domain" description="Zn(2)-C6 fungal-type" evidence="5">
    <location>
        <begin position="17"/>
        <end position="47"/>
    </location>
</feature>
<dbReference type="InterPro" id="IPR001138">
    <property type="entry name" value="Zn2Cys6_DnaBD"/>
</dbReference>
<dbReference type="CDD" id="cd12148">
    <property type="entry name" value="fungal_TF_MHR"/>
    <property type="match status" value="1"/>
</dbReference>
<dbReference type="EMBL" id="JASGXD010000001">
    <property type="protein sequence ID" value="KAK6008848.1"/>
    <property type="molecule type" value="Genomic_DNA"/>
</dbReference>
<keyword evidence="3" id="KW-0539">Nucleus</keyword>
<dbReference type="Pfam" id="PF00172">
    <property type="entry name" value="Zn_clus"/>
    <property type="match status" value="1"/>
</dbReference>
<evidence type="ECO:0000256" key="2">
    <source>
        <dbReference type="ARBA" id="ARBA00022723"/>
    </source>
</evidence>
<feature type="region of interest" description="Disordered" evidence="4">
    <location>
        <begin position="745"/>
        <end position="784"/>
    </location>
</feature>
<keyword evidence="2" id="KW-0479">Metal-binding</keyword>
<dbReference type="Proteomes" id="UP001341245">
    <property type="component" value="Unassembled WGS sequence"/>
</dbReference>
<evidence type="ECO:0000256" key="4">
    <source>
        <dbReference type="SAM" id="MobiDB-lite"/>
    </source>
</evidence>
<dbReference type="PANTHER" id="PTHR31001">
    <property type="entry name" value="UNCHARACTERIZED TRANSCRIPTIONAL REGULATORY PROTEIN"/>
    <property type="match status" value="1"/>
</dbReference>
<dbReference type="InterPro" id="IPR036864">
    <property type="entry name" value="Zn2-C6_fun-type_DNA-bd_sf"/>
</dbReference>
<accession>A0ABR0TWF8</accession>
<protein>
    <recommendedName>
        <fullName evidence="5">Zn(2)-C6 fungal-type domain-containing protein</fullName>
    </recommendedName>
</protein>
<evidence type="ECO:0000313" key="6">
    <source>
        <dbReference type="EMBL" id="KAK6008848.1"/>
    </source>
</evidence>
<dbReference type="SMART" id="SM00066">
    <property type="entry name" value="GAL4"/>
    <property type="match status" value="1"/>
</dbReference>
<dbReference type="SUPFAM" id="SSF57701">
    <property type="entry name" value="Zn2/Cys6 DNA-binding domain"/>
    <property type="match status" value="1"/>
</dbReference>
<dbReference type="CDD" id="cd00067">
    <property type="entry name" value="GAL4"/>
    <property type="match status" value="1"/>
</dbReference>
<feature type="compositionally biased region" description="Polar residues" evidence="4">
    <location>
        <begin position="768"/>
        <end position="784"/>
    </location>
</feature>
<evidence type="ECO:0000259" key="5">
    <source>
        <dbReference type="PROSITE" id="PS50048"/>
    </source>
</evidence>
<feature type="compositionally biased region" description="Polar residues" evidence="4">
    <location>
        <begin position="67"/>
        <end position="78"/>
    </location>
</feature>
<dbReference type="PROSITE" id="PS50048">
    <property type="entry name" value="ZN2_CY6_FUNGAL_2"/>
    <property type="match status" value="1"/>
</dbReference>
<feature type="region of interest" description="Disordered" evidence="4">
    <location>
        <begin position="51"/>
        <end position="78"/>
    </location>
</feature>
<dbReference type="InterPro" id="IPR007219">
    <property type="entry name" value="XnlR_reg_dom"/>
</dbReference>
<dbReference type="InterPro" id="IPR050613">
    <property type="entry name" value="Sec_Metabolite_Reg"/>
</dbReference>
<proteinExistence type="predicted"/>
<dbReference type="Gene3D" id="4.10.240.10">
    <property type="entry name" value="Zn(2)-C6 fungal-type DNA-binding domain"/>
    <property type="match status" value="1"/>
</dbReference>
<comment type="subcellular location">
    <subcellularLocation>
        <location evidence="1">Nucleus</location>
    </subcellularLocation>
</comment>
<name>A0ABR0TWF8_AURPU</name>
<reference evidence="6 7" key="1">
    <citation type="submission" date="2023-11" db="EMBL/GenBank/DDBJ databases">
        <title>Draft genome sequence and annotation of the polyextremotolerant black yeast-like fungus Aureobasidium pullulans NRRL 62042.</title>
        <authorList>
            <person name="Dielentheis-Frenken M.R.E."/>
            <person name="Wibberg D."/>
            <person name="Blank L.M."/>
            <person name="Tiso T."/>
        </authorList>
    </citation>
    <scope>NUCLEOTIDE SEQUENCE [LARGE SCALE GENOMIC DNA]</scope>
    <source>
        <strain evidence="6 7">NRRL 62042</strain>
    </source>
</reference>
<dbReference type="PANTHER" id="PTHR31001:SF40">
    <property type="entry name" value="ZN(II)2CYS6 TRANSCRIPTION FACTOR (EUROFUNG)"/>
    <property type="match status" value="1"/>
</dbReference>
<evidence type="ECO:0000313" key="7">
    <source>
        <dbReference type="Proteomes" id="UP001341245"/>
    </source>
</evidence>
<keyword evidence="7" id="KW-1185">Reference proteome</keyword>
<dbReference type="Pfam" id="PF04082">
    <property type="entry name" value="Fungal_trans"/>
    <property type="match status" value="1"/>
</dbReference>
<dbReference type="PROSITE" id="PS00463">
    <property type="entry name" value="ZN2_CY6_FUNGAL_1"/>
    <property type="match status" value="1"/>
</dbReference>